<dbReference type="EMBL" id="QZWG01000016">
    <property type="protein sequence ID" value="RZB61323.1"/>
    <property type="molecule type" value="Genomic_DNA"/>
</dbReference>
<dbReference type="InterPro" id="IPR004158">
    <property type="entry name" value="DUF247_pln"/>
</dbReference>
<proteinExistence type="predicted"/>
<keyword evidence="1" id="KW-1133">Transmembrane helix</keyword>
<evidence type="ECO:0000313" key="2">
    <source>
        <dbReference type="EMBL" id="RZB61323.1"/>
    </source>
</evidence>
<keyword evidence="1" id="KW-0812">Transmembrane</keyword>
<dbReference type="AlphaFoldDB" id="A0A445GJG3"/>
<keyword evidence="1" id="KW-0472">Membrane</keyword>
<gene>
    <name evidence="2" type="ORF">D0Y65_043866</name>
</gene>
<dbReference type="Pfam" id="PF03140">
    <property type="entry name" value="DUF247"/>
    <property type="match status" value="1"/>
</dbReference>
<evidence type="ECO:0000313" key="3">
    <source>
        <dbReference type="Proteomes" id="UP000289340"/>
    </source>
</evidence>
<comment type="caution">
    <text evidence="2">The sequence shown here is derived from an EMBL/GenBank/DDBJ whole genome shotgun (WGS) entry which is preliminary data.</text>
</comment>
<protein>
    <submittedName>
        <fullName evidence="2">UPF0481 protein</fullName>
    </submittedName>
</protein>
<keyword evidence="3" id="KW-1185">Reference proteome</keyword>
<accession>A0A445GJG3</accession>
<evidence type="ECO:0000256" key="1">
    <source>
        <dbReference type="SAM" id="Phobius"/>
    </source>
</evidence>
<feature type="transmembrane region" description="Helical" evidence="1">
    <location>
        <begin position="411"/>
        <end position="437"/>
    </location>
</feature>
<dbReference type="PANTHER" id="PTHR31170:SF23">
    <property type="match status" value="1"/>
</dbReference>
<sequence>MEGQSRDTMNEQQCLETKLTNMLQNVKPPERYELDMQCIYRVPPDIRETNPKAYTPQIVSIGPFHKARYAGKEDSIFESMEELKVNYLKAFLNRTQVPVGTFVDTLQKLEDEIRSCYAVHIKYNSDDFLKMILIDACFIIELFLRYHTYEDWQGKDPVLLKDWMLMQIRSDLRLLENQLPFFVLEQLYNLAGMNQEFPSFLHISFNCLKYVGYGTSSCPTESPKHFTDLMRTSIISSSKFVLREEEECKGIKHVYSASQLREAGLKFKVSPNENECILDITYSDEGVLTMPILNIGDDSEMFFRNIVAFEECHLSDDTNIITQYLVILHFLINTEKDVNVLVDNKIIVNWMGDANKVATMVNNLDSNLAMPDFNSHYYSLCNSLNEFYENPRNKYKARFRLFINEYFDAPWTIASTVAAVVLLLLTVIQTICSIISLF</sequence>
<dbReference type="Proteomes" id="UP000289340">
    <property type="component" value="Chromosome 16"/>
</dbReference>
<dbReference type="PANTHER" id="PTHR31170">
    <property type="entry name" value="BNAC04G53230D PROTEIN"/>
    <property type="match status" value="1"/>
</dbReference>
<organism evidence="2 3">
    <name type="scientific">Glycine soja</name>
    <name type="common">Wild soybean</name>
    <dbReference type="NCBI Taxonomy" id="3848"/>
    <lineage>
        <taxon>Eukaryota</taxon>
        <taxon>Viridiplantae</taxon>
        <taxon>Streptophyta</taxon>
        <taxon>Embryophyta</taxon>
        <taxon>Tracheophyta</taxon>
        <taxon>Spermatophyta</taxon>
        <taxon>Magnoliopsida</taxon>
        <taxon>eudicotyledons</taxon>
        <taxon>Gunneridae</taxon>
        <taxon>Pentapetalae</taxon>
        <taxon>rosids</taxon>
        <taxon>fabids</taxon>
        <taxon>Fabales</taxon>
        <taxon>Fabaceae</taxon>
        <taxon>Papilionoideae</taxon>
        <taxon>50 kb inversion clade</taxon>
        <taxon>NPAAA clade</taxon>
        <taxon>indigoferoid/millettioid clade</taxon>
        <taxon>Phaseoleae</taxon>
        <taxon>Glycine</taxon>
        <taxon>Glycine subgen. Soja</taxon>
    </lineage>
</organism>
<dbReference type="Gramene" id="XM_028349759.1">
    <property type="protein sequence ID" value="XP_028205560.1"/>
    <property type="gene ID" value="LOC114389146"/>
</dbReference>
<reference evidence="2 3" key="1">
    <citation type="submission" date="2018-09" db="EMBL/GenBank/DDBJ databases">
        <title>A high-quality reference genome of wild soybean provides a powerful tool to mine soybean genomes.</title>
        <authorList>
            <person name="Xie M."/>
            <person name="Chung C.Y.L."/>
            <person name="Li M.-W."/>
            <person name="Wong F.-L."/>
            <person name="Chan T.-F."/>
            <person name="Lam H.-M."/>
        </authorList>
    </citation>
    <scope>NUCLEOTIDE SEQUENCE [LARGE SCALE GENOMIC DNA]</scope>
    <source>
        <strain evidence="3">cv. W05</strain>
        <tissue evidence="2">Hypocotyl of etiolated seedlings</tissue>
    </source>
</reference>
<name>A0A445GJG3_GLYSO</name>